<protein>
    <submittedName>
        <fullName evidence="1">Uncharacterized protein</fullName>
    </submittedName>
</protein>
<comment type="caution">
    <text evidence="1">The sequence shown here is derived from an EMBL/GenBank/DDBJ whole genome shotgun (WGS) entry which is preliminary data.</text>
</comment>
<evidence type="ECO:0000313" key="2">
    <source>
        <dbReference type="Proteomes" id="UP000230859"/>
    </source>
</evidence>
<proteinExistence type="predicted"/>
<evidence type="ECO:0000313" key="1">
    <source>
        <dbReference type="EMBL" id="PIQ86059.1"/>
    </source>
</evidence>
<gene>
    <name evidence="1" type="ORF">COV74_06410</name>
</gene>
<dbReference type="EMBL" id="PCVY01000053">
    <property type="protein sequence ID" value="PIQ86059.1"/>
    <property type="molecule type" value="Genomic_DNA"/>
</dbReference>
<dbReference type="AlphaFoldDB" id="A0A2H0LNR5"/>
<dbReference type="Proteomes" id="UP000230859">
    <property type="component" value="Unassembled WGS sequence"/>
</dbReference>
<sequence>MRRNSFTHPPEVLRPQNGLIPGCAAFAQLCHGFPITIGNPDSDVLWHGETVSSDNRKSKKVKIGLNFSEAVLIERSLQFEAQRDYRSEYRQFCFGRSPRIARTERSGRKVQTDLWMID</sequence>
<organism evidence="1 2">
    <name type="scientific">Candidatus Abzuiibacterium crystallinum</name>
    <dbReference type="NCBI Taxonomy" id="1974748"/>
    <lineage>
        <taxon>Bacteria</taxon>
        <taxon>Pseudomonadati</taxon>
        <taxon>Candidatus Omnitrophota</taxon>
        <taxon>Candidatus Abzuiibacterium</taxon>
    </lineage>
</organism>
<reference evidence="1 2" key="1">
    <citation type="submission" date="2017-09" db="EMBL/GenBank/DDBJ databases">
        <title>Depth-based differentiation of microbial function through sediment-hosted aquifers and enrichment of novel symbionts in the deep terrestrial subsurface.</title>
        <authorList>
            <person name="Probst A.J."/>
            <person name="Ladd B."/>
            <person name="Jarett J.K."/>
            <person name="Geller-Mcgrath D.E."/>
            <person name="Sieber C.M."/>
            <person name="Emerson J.B."/>
            <person name="Anantharaman K."/>
            <person name="Thomas B.C."/>
            <person name="Malmstrom R."/>
            <person name="Stieglmeier M."/>
            <person name="Klingl A."/>
            <person name="Woyke T."/>
            <person name="Ryan C.M."/>
            <person name="Banfield J.F."/>
        </authorList>
    </citation>
    <scope>NUCLEOTIDE SEQUENCE [LARGE SCALE GENOMIC DNA]</scope>
    <source>
        <strain evidence="1">CG11_big_fil_rev_8_21_14_0_20_45_26</strain>
    </source>
</reference>
<name>A0A2H0LNR5_9BACT</name>
<accession>A0A2H0LNR5</accession>